<dbReference type="EMBL" id="CABR01000082">
    <property type="protein sequence ID" value="CBI10383.1"/>
    <property type="molecule type" value="Genomic_DNA"/>
</dbReference>
<accession>E6QT11</accession>
<evidence type="ECO:0000256" key="7">
    <source>
        <dbReference type="SAM" id="Phobius"/>
    </source>
</evidence>
<evidence type="ECO:0000256" key="2">
    <source>
        <dbReference type="ARBA" id="ARBA00005262"/>
    </source>
</evidence>
<evidence type="ECO:0000256" key="3">
    <source>
        <dbReference type="ARBA" id="ARBA00022475"/>
    </source>
</evidence>
<keyword evidence="4 7" id="KW-0812">Transmembrane</keyword>
<proteinExistence type="inferred from homology"/>
<dbReference type="InterPro" id="IPR003370">
    <property type="entry name" value="Chromate_transpt"/>
</dbReference>
<evidence type="ECO:0000256" key="1">
    <source>
        <dbReference type="ARBA" id="ARBA00004651"/>
    </source>
</evidence>
<dbReference type="PANTHER" id="PTHR33567:SF3">
    <property type="entry name" value="CHROMATE ION TRANSPORTER (EUROFUNG)"/>
    <property type="match status" value="1"/>
</dbReference>
<comment type="subcellular location">
    <subcellularLocation>
        <location evidence="1">Cell membrane</location>
        <topology evidence="1">Multi-pass membrane protein</topology>
    </subcellularLocation>
</comment>
<dbReference type="PANTHER" id="PTHR33567">
    <property type="entry name" value="CHROMATE ION TRANSPORTER (EUROFUNG)"/>
    <property type="match status" value="1"/>
</dbReference>
<protein>
    <submittedName>
        <fullName evidence="8">Putative Chromate transport protein ChrA</fullName>
    </submittedName>
</protein>
<dbReference type="GO" id="GO:0005886">
    <property type="term" value="C:plasma membrane"/>
    <property type="evidence" value="ECO:0007669"/>
    <property type="project" value="UniProtKB-SubCell"/>
</dbReference>
<organism evidence="8">
    <name type="scientific">mine drainage metagenome</name>
    <dbReference type="NCBI Taxonomy" id="410659"/>
    <lineage>
        <taxon>unclassified sequences</taxon>
        <taxon>metagenomes</taxon>
        <taxon>ecological metagenomes</taxon>
    </lineage>
</organism>
<feature type="transmembrane region" description="Helical" evidence="7">
    <location>
        <begin position="177"/>
        <end position="198"/>
    </location>
</feature>
<feature type="transmembrane region" description="Helical" evidence="7">
    <location>
        <begin position="43"/>
        <end position="63"/>
    </location>
</feature>
<dbReference type="AlphaFoldDB" id="E6QT11"/>
<feature type="transmembrane region" description="Helical" evidence="7">
    <location>
        <begin position="75"/>
        <end position="93"/>
    </location>
</feature>
<dbReference type="Pfam" id="PF02417">
    <property type="entry name" value="Chromate_transp"/>
    <property type="match status" value="1"/>
</dbReference>
<keyword evidence="3" id="KW-1003">Cell membrane</keyword>
<evidence type="ECO:0000313" key="8">
    <source>
        <dbReference type="EMBL" id="CBI10383.1"/>
    </source>
</evidence>
<feature type="transmembrane region" description="Helical" evidence="7">
    <location>
        <begin position="210"/>
        <end position="240"/>
    </location>
</feature>
<feature type="transmembrane region" description="Helical" evidence="7">
    <location>
        <begin position="140"/>
        <end position="165"/>
    </location>
</feature>
<evidence type="ECO:0000256" key="5">
    <source>
        <dbReference type="ARBA" id="ARBA00022989"/>
    </source>
</evidence>
<dbReference type="GO" id="GO:0015109">
    <property type="term" value="F:chromate transmembrane transporter activity"/>
    <property type="evidence" value="ECO:0007669"/>
    <property type="project" value="InterPro"/>
</dbReference>
<name>E6QT11_9ZZZZ</name>
<evidence type="ECO:0000256" key="4">
    <source>
        <dbReference type="ARBA" id="ARBA00022692"/>
    </source>
</evidence>
<keyword evidence="6 7" id="KW-0472">Membrane</keyword>
<evidence type="ECO:0000256" key="6">
    <source>
        <dbReference type="ARBA" id="ARBA00023136"/>
    </source>
</evidence>
<comment type="caution">
    <text evidence="8">The sequence shown here is derived from an EMBL/GenBank/DDBJ whole genome shotgun (WGS) entry which is preliminary data.</text>
</comment>
<sequence length="241" mass="25655">MPSTAGQIGAIALGGLAGAIGLRAYGTLPSSEDFPVHYRKRWGIFLLSLFALLLLGLPILNTTLHNDGVELFDRFYRVGALVFGGGHVVLPLLQAQVVPSGWVSNDSFLAGYGATQAVPGPLFTFAAYLGAVSTHAPGGWIGAMIALVAIFLPSFLLVTGILPFWAQLRRHPHMQGAMKGVNAAVVGLLLAAFYQPVWHSAVLNAKDFSWVLGVFALLVFWKTPPWLAVILAVLVSALGWV</sequence>
<reference evidence="8" key="1">
    <citation type="submission" date="2009-10" db="EMBL/GenBank/DDBJ databases">
        <title>Diversity of trophic interactions inside an arsenic-rich microbial ecosystem.</title>
        <authorList>
            <person name="Bertin P.N."/>
            <person name="Heinrich-Salmeron A."/>
            <person name="Pelletier E."/>
            <person name="Goulhen-Chollet F."/>
            <person name="Arsene-Ploetze F."/>
            <person name="Gallien S."/>
            <person name="Calteau A."/>
            <person name="Vallenet D."/>
            <person name="Casiot C."/>
            <person name="Chane-Woon-Ming B."/>
            <person name="Giloteaux L."/>
            <person name="Barakat M."/>
            <person name="Bonnefoy V."/>
            <person name="Bruneel O."/>
            <person name="Chandler M."/>
            <person name="Cleiss J."/>
            <person name="Duran R."/>
            <person name="Elbaz-Poulichet F."/>
            <person name="Fonknechten N."/>
            <person name="Lauga B."/>
            <person name="Mornico D."/>
            <person name="Ortet P."/>
            <person name="Schaeffer C."/>
            <person name="Siguier P."/>
            <person name="Alexander Thil Smith A."/>
            <person name="Van Dorsselaer A."/>
            <person name="Weissenbach J."/>
            <person name="Medigue C."/>
            <person name="Le Paslier D."/>
        </authorList>
    </citation>
    <scope>NUCLEOTIDE SEQUENCE</scope>
</reference>
<gene>
    <name evidence="8" type="ORF">CARN7_1161</name>
</gene>
<keyword evidence="5 7" id="KW-1133">Transmembrane helix</keyword>
<dbReference type="InterPro" id="IPR014047">
    <property type="entry name" value="Chr_Tranpt_l_chain"/>
</dbReference>
<comment type="similarity">
    <text evidence="2">Belongs to the chromate ion transporter (CHR) (TC 2.A.51) family.</text>
</comment>
<dbReference type="NCBIfam" id="TIGR00937">
    <property type="entry name" value="2A51"/>
    <property type="match status" value="1"/>
</dbReference>